<dbReference type="Proteomes" id="UP000039865">
    <property type="component" value="Unassembled WGS sequence"/>
</dbReference>
<feature type="transmembrane region" description="Helical" evidence="2">
    <location>
        <begin position="55"/>
        <end position="73"/>
    </location>
</feature>
<proteinExistence type="predicted"/>
<dbReference type="Gene3D" id="1.20.1070.10">
    <property type="entry name" value="Rhodopsin 7-helix transmembrane proteins"/>
    <property type="match status" value="1"/>
</dbReference>
<gene>
    <name evidence="3" type="primary">Contig18987.g20137</name>
    <name evidence="3" type="ORF">STYLEM_6869</name>
</gene>
<dbReference type="AlphaFoldDB" id="A0A078A7T9"/>
<organism evidence="3 4">
    <name type="scientific">Stylonychia lemnae</name>
    <name type="common">Ciliate</name>
    <dbReference type="NCBI Taxonomy" id="5949"/>
    <lineage>
        <taxon>Eukaryota</taxon>
        <taxon>Sar</taxon>
        <taxon>Alveolata</taxon>
        <taxon>Ciliophora</taxon>
        <taxon>Intramacronucleata</taxon>
        <taxon>Spirotrichea</taxon>
        <taxon>Stichotrichia</taxon>
        <taxon>Sporadotrichida</taxon>
        <taxon>Oxytrichidae</taxon>
        <taxon>Stylonychinae</taxon>
        <taxon>Stylonychia</taxon>
    </lineage>
</organism>
<reference evidence="3 4" key="1">
    <citation type="submission" date="2014-06" db="EMBL/GenBank/DDBJ databases">
        <authorList>
            <person name="Swart Estienne"/>
        </authorList>
    </citation>
    <scope>NUCLEOTIDE SEQUENCE [LARGE SCALE GENOMIC DNA]</scope>
    <source>
        <strain evidence="3 4">130c</strain>
    </source>
</reference>
<dbReference type="EMBL" id="CCKQ01006584">
    <property type="protein sequence ID" value="CDW77901.1"/>
    <property type="molecule type" value="Genomic_DNA"/>
</dbReference>
<keyword evidence="2" id="KW-1133">Transmembrane helix</keyword>
<feature type="transmembrane region" description="Helical" evidence="2">
    <location>
        <begin position="85"/>
        <end position="110"/>
    </location>
</feature>
<dbReference type="InParanoid" id="A0A078A7T9"/>
<evidence type="ECO:0000256" key="2">
    <source>
        <dbReference type="SAM" id="Phobius"/>
    </source>
</evidence>
<keyword evidence="2" id="KW-0472">Membrane</keyword>
<feature type="transmembrane region" description="Helical" evidence="2">
    <location>
        <begin position="122"/>
        <end position="147"/>
    </location>
</feature>
<feature type="transmembrane region" description="Helical" evidence="2">
    <location>
        <begin position="27"/>
        <end position="49"/>
    </location>
</feature>
<name>A0A078A7T9_STYLE</name>
<keyword evidence="2" id="KW-0812">Transmembrane</keyword>
<accession>A0A078A7T9</accession>
<feature type="compositionally biased region" description="Acidic residues" evidence="1">
    <location>
        <begin position="180"/>
        <end position="190"/>
    </location>
</feature>
<protein>
    <recommendedName>
        <fullName evidence="5">Transmembrane protein</fullName>
    </recommendedName>
</protein>
<feature type="region of interest" description="Disordered" evidence="1">
    <location>
        <begin position="176"/>
        <end position="198"/>
    </location>
</feature>
<keyword evidence="4" id="KW-1185">Reference proteome</keyword>
<sequence>MEQVALLADEQNRKDIKKINSLKTINIVFLVLSVLALIYELTVFSYYLWYMDVLIGVQVVFAVSNLGFIISHEDTQQFWLTYRKYFIYGPFVVMVIVTIVLLGLVAYQLFQSDEFDKNDQNYKLYATLALLFPIVPILGQGISYVILISQMYEFNLRIHRFLLFESVKQSADNSTLVTTDEQDLNDEADQEQNNYRYERISSNRSNAYQLSGDRRLSTGSTTNPGIN</sequence>
<evidence type="ECO:0000313" key="3">
    <source>
        <dbReference type="EMBL" id="CDW77901.1"/>
    </source>
</evidence>
<evidence type="ECO:0000313" key="4">
    <source>
        <dbReference type="Proteomes" id="UP000039865"/>
    </source>
</evidence>
<evidence type="ECO:0008006" key="5">
    <source>
        <dbReference type="Google" id="ProtNLM"/>
    </source>
</evidence>
<evidence type="ECO:0000256" key="1">
    <source>
        <dbReference type="SAM" id="MobiDB-lite"/>
    </source>
</evidence>